<keyword evidence="2" id="KW-1185">Reference proteome</keyword>
<dbReference type="Pfam" id="PF14103">
    <property type="entry name" value="DUF4276"/>
    <property type="match status" value="1"/>
</dbReference>
<gene>
    <name evidence="1" type="ORF">P0O24_04905</name>
</gene>
<evidence type="ECO:0000313" key="2">
    <source>
        <dbReference type="Proteomes" id="UP001215956"/>
    </source>
</evidence>
<reference evidence="1 2" key="1">
    <citation type="submission" date="2023-03" db="EMBL/GenBank/DDBJ databases">
        <title>Whole genome sequencing of Methanotrichaceae archaeon M04Ac.</title>
        <authorList>
            <person name="Khomyakova M.A."/>
            <person name="Merkel A.Y."/>
            <person name="Slobodkin A.I."/>
        </authorList>
    </citation>
    <scope>NUCLEOTIDE SEQUENCE [LARGE SCALE GENOMIC DNA]</scope>
    <source>
        <strain evidence="1 2">M04Ac</strain>
    </source>
</reference>
<protein>
    <submittedName>
        <fullName evidence="1">DUF4276 family protein</fullName>
    </submittedName>
</protein>
<comment type="caution">
    <text evidence="1">The sequence shown here is derived from an EMBL/GenBank/DDBJ whole genome shotgun (WGS) entry which is preliminary data.</text>
</comment>
<name>A0ABT5XEF6_9EURY</name>
<accession>A0ABT5XEF6</accession>
<dbReference type="InterPro" id="IPR025455">
    <property type="entry name" value="DUF4276"/>
</dbReference>
<proteinExistence type="predicted"/>
<dbReference type="Proteomes" id="UP001215956">
    <property type="component" value="Unassembled WGS sequence"/>
</dbReference>
<evidence type="ECO:0000313" key="1">
    <source>
        <dbReference type="EMBL" id="MDF0592917.1"/>
    </source>
</evidence>
<sequence>MHIEFLVEEPSAEAALRNLVPRIVPGVDVQFRVFQGKQDLLSKLPGLLKGYRRWIPADWRIVVLVDEDRQDCTKLKAEMERAAEDAGLITRKIAGGGSSFQVLNRISIEELEAWFFGDLQALHLAYSSRHFALTV</sequence>
<dbReference type="EMBL" id="JARFPL010000011">
    <property type="protein sequence ID" value="MDF0592917.1"/>
    <property type="molecule type" value="Genomic_DNA"/>
</dbReference>
<organism evidence="1 2">
    <name type="scientific">Candidatus Methanocrinis alkalitolerans</name>
    <dbReference type="NCBI Taxonomy" id="3033395"/>
    <lineage>
        <taxon>Archaea</taxon>
        <taxon>Methanobacteriati</taxon>
        <taxon>Methanobacteriota</taxon>
        <taxon>Stenosarchaea group</taxon>
        <taxon>Methanomicrobia</taxon>
        <taxon>Methanotrichales</taxon>
        <taxon>Methanotrichaceae</taxon>
        <taxon>Methanocrinis</taxon>
    </lineage>
</organism>
<dbReference type="RefSeq" id="WP_316968623.1">
    <property type="nucleotide sequence ID" value="NZ_JARFPL010000011.1"/>
</dbReference>